<dbReference type="AlphaFoldDB" id="H6NI58"/>
<accession>H6NI58</accession>
<protein>
    <submittedName>
        <fullName evidence="1">Uncharacterized protein</fullName>
    </submittedName>
</protein>
<evidence type="ECO:0000313" key="1">
    <source>
        <dbReference type="EMBL" id="AFC31461.1"/>
    </source>
</evidence>
<gene>
    <name evidence="1" type="ORF">PM3016_4717</name>
</gene>
<name>H6NI58_9BACL</name>
<dbReference type="HOGENOM" id="CLU_3120660_0_0_9"/>
<dbReference type="KEGG" id="pmq:PM3016_4717"/>
<dbReference type="Proteomes" id="UP000007523">
    <property type="component" value="Chromosome"/>
</dbReference>
<dbReference type="EMBL" id="CP003235">
    <property type="protein sequence ID" value="AFC31461.1"/>
    <property type="molecule type" value="Genomic_DNA"/>
</dbReference>
<keyword evidence="2" id="KW-1185">Reference proteome</keyword>
<dbReference type="RefSeq" id="WP_014371160.1">
    <property type="nucleotide sequence ID" value="NC_016935.1"/>
</dbReference>
<organism evidence="1 2">
    <name type="scientific">Paenibacillus mucilaginosus 3016</name>
    <dbReference type="NCBI Taxonomy" id="1116391"/>
    <lineage>
        <taxon>Bacteria</taxon>
        <taxon>Bacillati</taxon>
        <taxon>Bacillota</taxon>
        <taxon>Bacilli</taxon>
        <taxon>Bacillales</taxon>
        <taxon>Paenibacillaceae</taxon>
        <taxon>Paenibacillus</taxon>
    </lineage>
</organism>
<sequence>MPNEKVEIEQDQDEKSLYEDVQGHERTGFVIDEDDRIPASKITRKELELE</sequence>
<evidence type="ECO:0000313" key="2">
    <source>
        <dbReference type="Proteomes" id="UP000007523"/>
    </source>
</evidence>
<reference evidence="1 2" key="1">
    <citation type="journal article" date="2012" name="J. Bacteriol.">
        <title>Complete Genome Sequence of Paenibacillus mucilaginosus 3016, a Bacterium Functional as Microbial Fertilizer.</title>
        <authorList>
            <person name="Ma M."/>
            <person name="Wang Z."/>
            <person name="Li L."/>
            <person name="Jiang X."/>
            <person name="Guan D."/>
            <person name="Cao F."/>
            <person name="Chen H."/>
            <person name="Wang X."/>
            <person name="Shen D."/>
            <person name="Du B."/>
            <person name="Li J."/>
        </authorList>
    </citation>
    <scope>NUCLEOTIDE SEQUENCE [LARGE SCALE GENOMIC DNA]</scope>
    <source>
        <strain evidence="1 2">3016</strain>
    </source>
</reference>
<proteinExistence type="predicted"/>